<dbReference type="EMBL" id="SPSB01000007">
    <property type="protein sequence ID" value="TFV92011.1"/>
    <property type="molecule type" value="Genomic_DNA"/>
</dbReference>
<keyword evidence="3" id="KW-1185">Reference proteome</keyword>
<feature type="transmembrane region" description="Helical" evidence="1">
    <location>
        <begin position="21"/>
        <end position="44"/>
    </location>
</feature>
<gene>
    <name evidence="2" type="ORF">E4S40_16890</name>
</gene>
<evidence type="ECO:0000256" key="1">
    <source>
        <dbReference type="SAM" id="Phobius"/>
    </source>
</evidence>
<reference evidence="2 3" key="1">
    <citation type="submission" date="2019-03" db="EMBL/GenBank/DDBJ databases">
        <title>Algoriphagus sp. nov, a new strain isolated from root system soil of mangrove plant Kandelia.</title>
        <authorList>
            <person name="Yin Q."/>
            <person name="Wang K."/>
            <person name="Song Z."/>
        </authorList>
    </citation>
    <scope>NUCLEOTIDE SEQUENCE [LARGE SCALE GENOMIC DNA]</scope>
    <source>
        <strain evidence="2 3">XY-J91</strain>
    </source>
</reference>
<keyword evidence="1" id="KW-1133">Transmembrane helix</keyword>
<organism evidence="2 3">
    <name type="scientific">Algoriphagus kandeliae</name>
    <dbReference type="NCBI Taxonomy" id="2562278"/>
    <lineage>
        <taxon>Bacteria</taxon>
        <taxon>Pseudomonadati</taxon>
        <taxon>Bacteroidota</taxon>
        <taxon>Cytophagia</taxon>
        <taxon>Cytophagales</taxon>
        <taxon>Cyclobacteriaceae</taxon>
        <taxon>Algoriphagus</taxon>
    </lineage>
</organism>
<name>A0A4Y9QH79_9BACT</name>
<evidence type="ECO:0000313" key="2">
    <source>
        <dbReference type="EMBL" id="TFV92011.1"/>
    </source>
</evidence>
<proteinExistence type="predicted"/>
<accession>A0A4Y9QH79</accession>
<dbReference type="OrthoDB" id="610933at2"/>
<keyword evidence="1" id="KW-0472">Membrane</keyword>
<sequence length="1456" mass="165868">MLKGIRDRLSHHPKRKRVLKFVLGFLLAIVFLEFLVYFGSNFLLLNWTRIKINEATGGVYQVEFNSLNFSLFRRGVFLSGVVLHPDPQAGANEGQVLFDFQLDQLGIRDVWYDWDEKVLVIGNIRLENPNLSLELPPGEKDKNLDGEEKEKISGVKRLENEIKKSIDKLILGGILIENIEIDDANLFFQNFLSPDAIHAQNTRLHIYNLDWRQNQEWENPFNAEGFDFELQQVEFSLPDEVHKIFAEDVFISSMEKRILLEEFSLYPNRTVESPAYYDLKLEELRVGNVDLNRAFRESELQIDEIILDNPEIQVLHNKAIVKEAQNSDEPKSGDLNKLIEGVLNSIYIKELSVNRGKFLSAGFLDSLENRIEAREFDFKMVEFYLGKDDDRKVNQFFYGKDAAMELGDFAMYLSDKYHVIRGRKVTASSFLDRILVEGFELVPRDGVGIEIAPNQTINAKLAKLEFEEADLKKLYNEGKLDVEKILLQAPDVELTELRKSEDSKEDSLKQSNLLAGFLSEARIGNFDLQDGKIQFKNASGIRSDDIGFEKFSLNLEQVQVSLDSALKIRDILLAEEMVLSLDQYQLKLRDNLHMFRAGQVVIDSKQDLIEVRDFSLRPESPSSISQALATYGKSVALDVSVPFFQVKGIDIRAALLEDVLFINEIFIPRPEFTYTQYQKSNVSRSSTSPNTVEDFKELLSAYFHTVSIDSVRFEEGKLNFTDFSGRQEISFSEEDLSLFLKGFYFDPTLEVDPSKTFFSDEIILDLADYSFSLAEGDYDVTTNHLRFNTKNQSLVIDTLKLVPGESLGSKLALSLVLPMVSLEGVDLEEFLFENSLLLDRLVVDGSNINLDIKSEFQKQERQKSERGKTEKPMVSLVQIGEVIASNADFSLAYQKNGQEEQSIRTKFDLGVVDLKLDDQSDIRQDASGLFSNLSISLNDFRFNLPDSVHQIAFSNFDFDSERDETIFSGISINPIDPNNKEKFFIQGKIKELGIKNNELVSIQETGVFDIQNLRISGPDLKLVMNPYAESKTKQKATKPSNTEGLIQSILLRGMDLDNGRIAIHKKNLGPVNGLAFQQVEASVHGLDWNLTQMSDQPILRDLLEGDTRVSFGNYEFFTKDSMESIRVGEVVFDGENLEMDMLRFAPTKGRYAYLREKGFQTDAVDLRIEKLRVEGIDFPAYFEENRIVAQKLEGDDFHLDIFRDKRLPILEGVYKPMPQQILQEMSFSLKLDSLLLNRGRVRYQEFTPGSPLPGQISFEEVSASISPIATSKESEEYPLKELDIIANTKLMGEGDVNMQSHLYFEPPYPMDVTIQLGAMSLEPLNNILSKGAFLNAREDAQVVSGDWSFRMDENEAIGNMRFHYENLKVDFLDSMTLEKGRGKLALISFLANTLIKNNNPRKLFGYTVLSDIYVKRDTSKFMFSTWWKATLSGLKGSVGLGQPAIPVRKEEEEKED</sequence>
<dbReference type="RefSeq" id="WP_135077087.1">
    <property type="nucleotide sequence ID" value="NZ_SPSB01000007.1"/>
</dbReference>
<comment type="caution">
    <text evidence="2">The sequence shown here is derived from an EMBL/GenBank/DDBJ whole genome shotgun (WGS) entry which is preliminary data.</text>
</comment>
<dbReference type="Proteomes" id="UP000297647">
    <property type="component" value="Unassembled WGS sequence"/>
</dbReference>
<keyword evidence="1" id="KW-0812">Transmembrane</keyword>
<protein>
    <submittedName>
        <fullName evidence="2">Uncharacterized protein</fullName>
    </submittedName>
</protein>
<evidence type="ECO:0000313" key="3">
    <source>
        <dbReference type="Proteomes" id="UP000297647"/>
    </source>
</evidence>